<dbReference type="GO" id="GO:1990904">
    <property type="term" value="C:ribonucleoprotein complex"/>
    <property type="evidence" value="ECO:0007669"/>
    <property type="project" value="UniProtKB-KW"/>
</dbReference>
<dbReference type="InterPro" id="IPR034704">
    <property type="entry name" value="Ribosomal_bL28/bL31-like_sf"/>
</dbReference>
<dbReference type="GO" id="GO:0003735">
    <property type="term" value="F:structural constituent of ribosome"/>
    <property type="evidence" value="ECO:0007669"/>
    <property type="project" value="InterPro"/>
</dbReference>
<keyword evidence="5 7" id="KW-0687">Ribonucleoprotein</keyword>
<dbReference type="Gene3D" id="4.10.830.30">
    <property type="entry name" value="Ribosomal protein L31"/>
    <property type="match status" value="1"/>
</dbReference>
<dbReference type="PRINTS" id="PR01249">
    <property type="entry name" value="RIBOSOMALL31"/>
</dbReference>
<keyword evidence="7" id="KW-0479">Metal-binding</keyword>
<evidence type="ECO:0000256" key="4">
    <source>
        <dbReference type="ARBA" id="ARBA00022980"/>
    </source>
</evidence>
<evidence type="ECO:0000313" key="8">
    <source>
        <dbReference type="EMBL" id="OHA46315.1"/>
    </source>
</evidence>
<dbReference type="STRING" id="1802338.A2541_02680"/>
<dbReference type="AlphaFoldDB" id="A0A1G2PDB3"/>
<evidence type="ECO:0000256" key="2">
    <source>
        <dbReference type="ARBA" id="ARBA00022730"/>
    </source>
</evidence>
<proteinExistence type="inferred from homology"/>
<dbReference type="InterPro" id="IPR042105">
    <property type="entry name" value="Ribosomal_bL31_sf"/>
</dbReference>
<dbReference type="GO" id="GO:0019843">
    <property type="term" value="F:rRNA binding"/>
    <property type="evidence" value="ECO:0007669"/>
    <property type="project" value="UniProtKB-KW"/>
</dbReference>
<organism evidence="8 9">
    <name type="scientific">Candidatus Taylorbacteria bacterium RIFOXYD2_FULL_36_9</name>
    <dbReference type="NCBI Taxonomy" id="1802338"/>
    <lineage>
        <taxon>Bacteria</taxon>
        <taxon>Candidatus Tayloriibacteriota</taxon>
    </lineage>
</organism>
<dbReference type="EMBL" id="MHSQ01000031">
    <property type="protein sequence ID" value="OHA46315.1"/>
    <property type="molecule type" value="Genomic_DNA"/>
</dbReference>
<comment type="caution">
    <text evidence="8">The sequence shown here is derived from an EMBL/GenBank/DDBJ whole genome shotgun (WGS) entry which is preliminary data.</text>
</comment>
<dbReference type="PANTHER" id="PTHR33280:SF1">
    <property type="entry name" value="LARGE RIBOSOMAL SUBUNIT PROTEIN BL31C"/>
    <property type="match status" value="1"/>
</dbReference>
<evidence type="ECO:0000256" key="5">
    <source>
        <dbReference type="ARBA" id="ARBA00023274"/>
    </source>
</evidence>
<dbReference type="PROSITE" id="PS01143">
    <property type="entry name" value="RIBOSOMAL_L31"/>
    <property type="match status" value="1"/>
</dbReference>
<dbReference type="Pfam" id="PF01197">
    <property type="entry name" value="Ribosomal_L31"/>
    <property type="match status" value="1"/>
</dbReference>
<dbReference type="NCBIfam" id="NF000612">
    <property type="entry name" value="PRK00019.1"/>
    <property type="match status" value="1"/>
</dbReference>
<protein>
    <recommendedName>
        <fullName evidence="6 7">Large ribosomal subunit protein bL31</fullName>
    </recommendedName>
</protein>
<comment type="cofactor">
    <cofactor evidence="7">
        <name>Zn(2+)</name>
        <dbReference type="ChEBI" id="CHEBI:29105"/>
    </cofactor>
    <text evidence="7">Binds 1 zinc ion per subunit.</text>
</comment>
<dbReference type="GO" id="GO:0046872">
    <property type="term" value="F:metal ion binding"/>
    <property type="evidence" value="ECO:0007669"/>
    <property type="project" value="UniProtKB-KW"/>
</dbReference>
<evidence type="ECO:0000256" key="6">
    <source>
        <dbReference type="ARBA" id="ARBA00035687"/>
    </source>
</evidence>
<comment type="function">
    <text evidence="7">Binds the 23S rRNA.</text>
</comment>
<evidence type="ECO:0000256" key="7">
    <source>
        <dbReference type="HAMAP-Rule" id="MF_00501"/>
    </source>
</evidence>
<evidence type="ECO:0000256" key="3">
    <source>
        <dbReference type="ARBA" id="ARBA00022884"/>
    </source>
</evidence>
<dbReference type="GO" id="GO:0005840">
    <property type="term" value="C:ribosome"/>
    <property type="evidence" value="ECO:0007669"/>
    <property type="project" value="UniProtKB-KW"/>
</dbReference>
<name>A0A1G2PDB3_9BACT</name>
<feature type="binding site" evidence="7">
    <location>
        <position position="17"/>
    </location>
    <ligand>
        <name>Zn(2+)</name>
        <dbReference type="ChEBI" id="CHEBI:29105"/>
    </ligand>
</feature>
<gene>
    <name evidence="7" type="primary">rpmE</name>
    <name evidence="8" type="ORF">A2541_02680</name>
</gene>
<dbReference type="NCBIfam" id="TIGR00105">
    <property type="entry name" value="L31"/>
    <property type="match status" value="1"/>
</dbReference>
<comment type="similarity">
    <text evidence="1 7">Belongs to the bacterial ribosomal protein bL31 family. Type A subfamily.</text>
</comment>
<keyword evidence="3 7" id="KW-0694">RNA-binding</keyword>
<dbReference type="Proteomes" id="UP000176965">
    <property type="component" value="Unassembled WGS sequence"/>
</dbReference>
<dbReference type="PANTHER" id="PTHR33280">
    <property type="entry name" value="50S RIBOSOMAL PROTEIN L31, CHLOROPLASTIC"/>
    <property type="match status" value="1"/>
</dbReference>
<evidence type="ECO:0000313" key="9">
    <source>
        <dbReference type="Proteomes" id="UP000176965"/>
    </source>
</evidence>
<keyword evidence="7" id="KW-0862">Zinc</keyword>
<feature type="binding site" evidence="7">
    <location>
        <position position="40"/>
    </location>
    <ligand>
        <name>Zn(2+)</name>
        <dbReference type="ChEBI" id="CHEBI:29105"/>
    </ligand>
</feature>
<comment type="subunit">
    <text evidence="7">Part of the 50S ribosomal subunit.</text>
</comment>
<dbReference type="SUPFAM" id="SSF143800">
    <property type="entry name" value="L28p-like"/>
    <property type="match status" value="1"/>
</dbReference>
<sequence length="72" mass="8041">MKKDIHPKYFEKSETVCACGAKYNIGSTKEAIVVEICATCHPFYTGNDKVLDTAGRVEKFKARRAASTKKKK</sequence>
<dbReference type="InterPro" id="IPR002150">
    <property type="entry name" value="Ribosomal_bL31"/>
</dbReference>
<reference evidence="8 9" key="1">
    <citation type="journal article" date="2016" name="Nat. Commun.">
        <title>Thousands of microbial genomes shed light on interconnected biogeochemical processes in an aquifer system.</title>
        <authorList>
            <person name="Anantharaman K."/>
            <person name="Brown C.T."/>
            <person name="Hug L.A."/>
            <person name="Sharon I."/>
            <person name="Castelle C.J."/>
            <person name="Probst A.J."/>
            <person name="Thomas B.C."/>
            <person name="Singh A."/>
            <person name="Wilkins M.J."/>
            <person name="Karaoz U."/>
            <person name="Brodie E.L."/>
            <person name="Williams K.H."/>
            <person name="Hubbard S.S."/>
            <person name="Banfield J.F."/>
        </authorList>
    </citation>
    <scope>NUCLEOTIDE SEQUENCE [LARGE SCALE GENOMIC DNA]</scope>
</reference>
<dbReference type="HAMAP" id="MF_00501">
    <property type="entry name" value="Ribosomal_bL31_1"/>
    <property type="match status" value="1"/>
</dbReference>
<keyword evidence="4 7" id="KW-0689">Ribosomal protein</keyword>
<dbReference type="GO" id="GO:0006412">
    <property type="term" value="P:translation"/>
    <property type="evidence" value="ECO:0007669"/>
    <property type="project" value="UniProtKB-UniRule"/>
</dbReference>
<dbReference type="InterPro" id="IPR027491">
    <property type="entry name" value="Ribosomal_bL31_A"/>
</dbReference>
<accession>A0A1G2PDB3</accession>
<feature type="binding site" evidence="7">
    <location>
        <position position="37"/>
    </location>
    <ligand>
        <name>Zn(2+)</name>
        <dbReference type="ChEBI" id="CHEBI:29105"/>
    </ligand>
</feature>
<keyword evidence="2 7" id="KW-0699">rRNA-binding</keyword>
<evidence type="ECO:0000256" key="1">
    <source>
        <dbReference type="ARBA" id="ARBA00009296"/>
    </source>
</evidence>
<feature type="binding site" evidence="7">
    <location>
        <position position="19"/>
    </location>
    <ligand>
        <name>Zn(2+)</name>
        <dbReference type="ChEBI" id="CHEBI:29105"/>
    </ligand>
</feature>